<proteinExistence type="predicted"/>
<name>A0ABY2TY44_9SPIR</name>
<comment type="caution">
    <text evidence="2">The sequence shown here is derived from an EMBL/GenBank/DDBJ whole genome shotgun (WGS) entry which is preliminary data.</text>
</comment>
<sequence length="302" mass="36421">MYKKLIDKIVWWIPFKNLRNFIRDILINISEISEIKSEISEIKQELNNIKSQKDNITKLYQFCNNSNKMLDNNIYEYDFIFSIGGNCFCADILNKNNLRTTSSPFDWLTPSRNYSKTNMISNLQIINNKFKDFLIKDNFIYIGDSIKDGVKMYLNNNAKLFHNHDFFIENKFEDDYIKVKDTYSKRIERLLNELKSDKKILMVYIEYYRLYNNDFNINELIDLLDAIRKTYNNENIDLLYMRHEFFCNDITFKIIDNKIHLYILDNSFDYAKSYDSGYTPYWTGNAWETSKILNKYKLKKEI</sequence>
<organism evidence="2 3">
    <name type="scientific">Brachyspira catarrhinii</name>
    <dbReference type="NCBI Taxonomy" id="2528966"/>
    <lineage>
        <taxon>Bacteria</taxon>
        <taxon>Pseudomonadati</taxon>
        <taxon>Spirochaetota</taxon>
        <taxon>Spirochaetia</taxon>
        <taxon>Brachyspirales</taxon>
        <taxon>Brachyspiraceae</taxon>
        <taxon>Brachyspira</taxon>
    </lineage>
</organism>
<dbReference type="InterPro" id="IPR014903">
    <property type="entry name" value="DUF1796"/>
</dbReference>
<evidence type="ECO:0000313" key="3">
    <source>
        <dbReference type="Proteomes" id="UP000310168"/>
    </source>
</evidence>
<feature type="coiled-coil region" evidence="1">
    <location>
        <begin position="32"/>
        <end position="59"/>
    </location>
</feature>
<keyword evidence="2" id="KW-0645">Protease</keyword>
<reference evidence="2 3" key="1">
    <citation type="journal article" date="2019" name="Anaerobe">
        <title>Brachyspira catarrhinii sp. nov., an anaerobic intestinal spirochaete isolated from vervet monkeys may have been misidentified as Brachyspira aalborgi in previous studies.</title>
        <authorList>
            <person name="Phillips N.D."/>
            <person name="La T."/>
            <person name="Hampson D.J."/>
        </authorList>
    </citation>
    <scope>NUCLEOTIDE SEQUENCE [LARGE SCALE GENOMIC DNA]</scope>
    <source>
        <strain evidence="2 3">Z12</strain>
    </source>
</reference>
<accession>A0ABY2TY44</accession>
<keyword evidence="1" id="KW-0175">Coiled coil</keyword>
<evidence type="ECO:0000313" key="2">
    <source>
        <dbReference type="EMBL" id="TKZ36342.1"/>
    </source>
</evidence>
<keyword evidence="3" id="KW-1185">Reference proteome</keyword>
<protein>
    <submittedName>
        <fullName evidence="2">Cysteine protease</fullName>
    </submittedName>
</protein>
<dbReference type="GO" id="GO:0006508">
    <property type="term" value="P:proteolysis"/>
    <property type="evidence" value="ECO:0007669"/>
    <property type="project" value="UniProtKB-KW"/>
</dbReference>
<dbReference type="GO" id="GO:0008233">
    <property type="term" value="F:peptidase activity"/>
    <property type="evidence" value="ECO:0007669"/>
    <property type="project" value="UniProtKB-KW"/>
</dbReference>
<evidence type="ECO:0000256" key="1">
    <source>
        <dbReference type="SAM" id="Coils"/>
    </source>
</evidence>
<dbReference type="Proteomes" id="UP000310168">
    <property type="component" value="Unassembled WGS sequence"/>
</dbReference>
<dbReference type="Pfam" id="PF08795">
    <property type="entry name" value="DUF1796"/>
    <property type="match status" value="1"/>
</dbReference>
<dbReference type="RefSeq" id="WP_137997185.1">
    <property type="nucleotide sequence ID" value="NZ_SJDU01000006.1"/>
</dbReference>
<dbReference type="EMBL" id="SJDU01000006">
    <property type="protein sequence ID" value="TKZ36342.1"/>
    <property type="molecule type" value="Genomic_DNA"/>
</dbReference>
<gene>
    <name evidence="2" type="ORF">EZH24_00535</name>
</gene>
<keyword evidence="2" id="KW-0378">Hydrolase</keyword>